<dbReference type="EMBL" id="ASRX01000160">
    <property type="protein sequence ID" value="EYE99974.1"/>
    <property type="molecule type" value="Genomic_DNA"/>
</dbReference>
<sequence>MPAAALGQVASPEDFQHVPILFKEYAASTGFSPSFQVSSSAPSSTGEASAGDSRVSSPG</sequence>
<feature type="compositionally biased region" description="Low complexity" evidence="1">
    <location>
        <begin position="32"/>
        <end position="50"/>
    </location>
</feature>
<comment type="caution">
    <text evidence="2">The sequence shown here is derived from an EMBL/GenBank/DDBJ whole genome shotgun (WGS) entry which is preliminary data.</text>
</comment>
<organism evidence="2 3">
    <name type="scientific">Chondromyces apiculatus DSM 436</name>
    <dbReference type="NCBI Taxonomy" id="1192034"/>
    <lineage>
        <taxon>Bacteria</taxon>
        <taxon>Pseudomonadati</taxon>
        <taxon>Myxococcota</taxon>
        <taxon>Polyangia</taxon>
        <taxon>Polyangiales</taxon>
        <taxon>Polyangiaceae</taxon>
        <taxon>Chondromyces</taxon>
    </lineage>
</organism>
<evidence type="ECO:0000313" key="3">
    <source>
        <dbReference type="Proteomes" id="UP000019678"/>
    </source>
</evidence>
<dbReference type="AlphaFoldDB" id="A0A017STQ0"/>
<dbReference type="Proteomes" id="UP000019678">
    <property type="component" value="Unassembled WGS sequence"/>
</dbReference>
<protein>
    <submittedName>
        <fullName evidence="2">Uncharacterized protein</fullName>
    </submittedName>
</protein>
<reference evidence="2 3" key="1">
    <citation type="submission" date="2013-05" db="EMBL/GenBank/DDBJ databases">
        <title>Genome assembly of Chondromyces apiculatus DSM 436.</title>
        <authorList>
            <person name="Sharma G."/>
            <person name="Khatri I."/>
            <person name="Kaur C."/>
            <person name="Mayilraj S."/>
            <person name="Subramanian S."/>
        </authorList>
    </citation>
    <scope>NUCLEOTIDE SEQUENCE [LARGE SCALE GENOMIC DNA]</scope>
    <source>
        <strain evidence="2 3">DSM 436</strain>
    </source>
</reference>
<keyword evidence="3" id="KW-1185">Reference proteome</keyword>
<evidence type="ECO:0000256" key="1">
    <source>
        <dbReference type="SAM" id="MobiDB-lite"/>
    </source>
</evidence>
<proteinExistence type="predicted"/>
<evidence type="ECO:0000313" key="2">
    <source>
        <dbReference type="EMBL" id="EYE99974.1"/>
    </source>
</evidence>
<accession>A0A017STQ0</accession>
<gene>
    <name evidence="2" type="ORF">CAP_2048</name>
</gene>
<name>A0A017STQ0_9BACT</name>
<feature type="region of interest" description="Disordered" evidence="1">
    <location>
        <begin position="32"/>
        <end position="59"/>
    </location>
</feature>